<dbReference type="EMBL" id="JAJJMA010084423">
    <property type="protein sequence ID" value="MCL7028893.1"/>
    <property type="molecule type" value="Genomic_DNA"/>
</dbReference>
<feature type="region of interest" description="Disordered" evidence="1">
    <location>
        <begin position="468"/>
        <end position="508"/>
    </location>
</feature>
<organism evidence="2 3">
    <name type="scientific">Papaver nudicaule</name>
    <name type="common">Iceland poppy</name>
    <dbReference type="NCBI Taxonomy" id="74823"/>
    <lineage>
        <taxon>Eukaryota</taxon>
        <taxon>Viridiplantae</taxon>
        <taxon>Streptophyta</taxon>
        <taxon>Embryophyta</taxon>
        <taxon>Tracheophyta</taxon>
        <taxon>Spermatophyta</taxon>
        <taxon>Magnoliopsida</taxon>
        <taxon>Ranunculales</taxon>
        <taxon>Papaveraceae</taxon>
        <taxon>Papaveroideae</taxon>
        <taxon>Papaver</taxon>
    </lineage>
</organism>
<feature type="compositionally biased region" description="Polar residues" evidence="1">
    <location>
        <begin position="406"/>
        <end position="415"/>
    </location>
</feature>
<keyword evidence="3" id="KW-1185">Reference proteome</keyword>
<proteinExistence type="predicted"/>
<feature type="non-terminal residue" evidence="2">
    <location>
        <position position="1"/>
    </location>
</feature>
<reference evidence="2" key="1">
    <citation type="submission" date="2022-03" db="EMBL/GenBank/DDBJ databases">
        <title>A functionally conserved STORR gene fusion in Papaver species that diverged 16.8 million years ago.</title>
        <authorList>
            <person name="Catania T."/>
        </authorList>
    </citation>
    <scope>NUCLEOTIDE SEQUENCE</scope>
    <source>
        <strain evidence="2">S-191538</strain>
    </source>
</reference>
<protein>
    <recommendedName>
        <fullName evidence="4">DUF4283 domain-containing protein</fullName>
    </recommendedName>
</protein>
<gene>
    <name evidence="2" type="ORF">MKW94_013887</name>
</gene>
<feature type="region of interest" description="Disordered" evidence="1">
    <location>
        <begin position="403"/>
        <end position="445"/>
    </location>
</feature>
<comment type="caution">
    <text evidence="2">The sequence shown here is derived from an EMBL/GenBank/DDBJ whole genome shotgun (WGS) entry which is preliminary data.</text>
</comment>
<dbReference type="AlphaFoldDB" id="A0AA41V8Z9"/>
<evidence type="ECO:0000313" key="3">
    <source>
        <dbReference type="Proteomes" id="UP001177140"/>
    </source>
</evidence>
<dbReference type="Proteomes" id="UP001177140">
    <property type="component" value="Unassembled WGS sequence"/>
</dbReference>
<evidence type="ECO:0000256" key="1">
    <source>
        <dbReference type="SAM" id="MobiDB-lite"/>
    </source>
</evidence>
<evidence type="ECO:0000313" key="2">
    <source>
        <dbReference type="EMBL" id="MCL7028893.1"/>
    </source>
</evidence>
<accession>A0AA41V8Z9</accession>
<name>A0AA41V8Z9_PAPNU</name>
<sequence>MVNIIKSVDEEGFTTRSRRRSRPIEEKSSDAKLGDRNNIKVERKVIGASMGKKGNDYGEYIRLQVSHNKAFPDTLFFPAGNNGVGWWNTGVFLENLIASVSHIKERKVPENSVLPSTNVWIDSNRNNFSRPKKGQNQLSSIIPKSDHDLLSIWKRSLVVELASVHDFDWKEVGKWLMVKFGWSLGFELQPIDDHKAVFNVNTFSEFSRIKNIGSWKVGSVDVKIYPWFTEINAIPKPNLENIRKQWVGIKGVPYNLWNFSTFKSIGDKFGGLNEVSPESSMATDLSEIRVSVLGPVSKGVWCEELILNNSRVWVEIRLIGEVLEPSRQEMKPVSISIDRMEPPPGKFWRRKSTTANSSKEDAVSIRGDNVVVDPAQRESNHGFTTEGAGLSVGTDLGGPSLRCQAPSVSYSSDSLSHPPGFGPSSNFSTSVGQGSSLRSLRKKVKSKQLSKECMDTCFTSASLQSNNMDANDANGSGHEVSKAGVNSDNDDAASHTSGSARMPNNTSGDAMSVAKGIADKFNILFGKLKSSGHSSGI</sequence>
<feature type="region of interest" description="Disordered" evidence="1">
    <location>
        <begin position="337"/>
        <end position="363"/>
    </location>
</feature>
<evidence type="ECO:0008006" key="4">
    <source>
        <dbReference type="Google" id="ProtNLM"/>
    </source>
</evidence>
<feature type="region of interest" description="Disordered" evidence="1">
    <location>
        <begin position="379"/>
        <end position="398"/>
    </location>
</feature>
<feature type="compositionally biased region" description="Polar residues" evidence="1">
    <location>
        <begin position="494"/>
        <end position="508"/>
    </location>
</feature>
<feature type="compositionally biased region" description="Polar residues" evidence="1">
    <location>
        <begin position="423"/>
        <end position="434"/>
    </location>
</feature>